<dbReference type="AlphaFoldDB" id="A0AAN8ZYT4"/>
<keyword evidence="14" id="KW-1185">Reference proteome</keyword>
<accession>A0AAN8ZYT4</accession>
<keyword evidence="6" id="KW-0053">Apoptosis</keyword>
<evidence type="ECO:0000313" key="13">
    <source>
        <dbReference type="EMBL" id="KAK7068858.1"/>
    </source>
</evidence>
<dbReference type="Pfam" id="PF20920">
    <property type="entry name" value="DAXX_hist_bd"/>
    <property type="match status" value="1"/>
</dbReference>
<dbReference type="GO" id="GO:0005737">
    <property type="term" value="C:cytoplasm"/>
    <property type="evidence" value="ECO:0007669"/>
    <property type="project" value="UniProtKB-SubCell"/>
</dbReference>
<feature type="compositionally biased region" description="Basic and acidic residues" evidence="11">
    <location>
        <begin position="640"/>
        <end position="649"/>
    </location>
</feature>
<dbReference type="GO" id="GO:0006334">
    <property type="term" value="P:nucleosome assembly"/>
    <property type="evidence" value="ECO:0007669"/>
    <property type="project" value="TreeGrafter"/>
</dbReference>
<evidence type="ECO:0000259" key="12">
    <source>
        <dbReference type="Pfam" id="PF20920"/>
    </source>
</evidence>
<keyword evidence="8" id="KW-0143">Chaperone</keyword>
<dbReference type="GO" id="GO:0050681">
    <property type="term" value="F:nuclear androgen receptor binding"/>
    <property type="evidence" value="ECO:0007669"/>
    <property type="project" value="TreeGrafter"/>
</dbReference>
<evidence type="ECO:0000256" key="6">
    <source>
        <dbReference type="ARBA" id="ARBA00022703"/>
    </source>
</evidence>
<dbReference type="GO" id="GO:0006915">
    <property type="term" value="P:apoptotic process"/>
    <property type="evidence" value="ECO:0007669"/>
    <property type="project" value="UniProtKB-KW"/>
</dbReference>
<dbReference type="GO" id="GO:0005694">
    <property type="term" value="C:chromosome"/>
    <property type="evidence" value="ECO:0007669"/>
    <property type="project" value="UniProtKB-SubCell"/>
</dbReference>
<dbReference type="GO" id="GO:0016605">
    <property type="term" value="C:PML body"/>
    <property type="evidence" value="ECO:0007669"/>
    <property type="project" value="TreeGrafter"/>
</dbReference>
<evidence type="ECO:0000256" key="11">
    <source>
        <dbReference type="SAM" id="MobiDB-lite"/>
    </source>
</evidence>
<name>A0AAN8ZYT4_HALRR</name>
<evidence type="ECO:0000313" key="14">
    <source>
        <dbReference type="Proteomes" id="UP001381693"/>
    </source>
</evidence>
<feature type="non-terminal residue" evidence="13">
    <location>
        <position position="1"/>
    </location>
</feature>
<evidence type="ECO:0000256" key="9">
    <source>
        <dbReference type="ARBA" id="ARBA00023242"/>
    </source>
</evidence>
<sequence>DPPRKPIGWNYQGTASKYIKDSPQKPISWYYKGSTSNNIKNMMSSKINGTVCGKQSDDNDEIMIVNETPILKTTTQSVVNKTPILKTTTQSVVNKTPILKSKTQSVVNKAPILKSTTQSVVNKTPVIKSTTQSVVNKTPILKSASQSVRGVSKVNGTVCEKQLEENDDIMIVDETPSVKSIHKKVVLPKSSSRQEIRKIVLNAKQHSIGNFICKSKQADTNSKRLNKTLVSKIPKNNNNPVSVIAKPEVTVNVKEKPSKLTEPVCKTSKLRETKCESPVSEVSVEKPKSPSLDVSTKSSLQTPDVTITKSPVTSSVKKDDEDKAPQQNTEDENSETSIAAVERFMSRWEELKSSKEDQKIRDKLWKHYYLAHSSFTHSKRFIGLLERSTNRLSIDNIYVLIKDLLDYLKRYKDQPYREKVKNEASSNNESPVPETPEERKRNRRLHKIEKKMKEISDKIRELEMQEIDLDDEDNSSYLIEDRLKRQFNKLHEYYCKVAECSSATGRPIEKKFRYTGSRYEEVNKRITAWVNKTKEFPSYVDILHLLKKVTCESMLPLRPETVRVQAQEIFRDVGRILKDRRESDDLYCIYSYVDDELPDPAATDEELAQKLNENESLAKENLDKVFQEFVDKEALERENADKNLKKEGITENDEGESNKSPVKEPQMEEKEDPSNDEEDADDEVNYDATEIDEDGNEEDEEEQEEDVCEFEPVSTKSDCNDLAEDTDDEEITNVIASASVEEDLSEE</sequence>
<evidence type="ECO:0000256" key="5">
    <source>
        <dbReference type="ARBA" id="ARBA00022490"/>
    </source>
</evidence>
<dbReference type="GO" id="GO:0003714">
    <property type="term" value="F:transcription corepressor activity"/>
    <property type="evidence" value="ECO:0007669"/>
    <property type="project" value="TreeGrafter"/>
</dbReference>
<dbReference type="Proteomes" id="UP001381693">
    <property type="component" value="Unassembled WGS sequence"/>
</dbReference>
<feature type="compositionally biased region" description="Acidic residues" evidence="11">
    <location>
        <begin position="669"/>
        <end position="709"/>
    </location>
</feature>
<dbReference type="PANTHER" id="PTHR12766:SF7">
    <property type="entry name" value="DEATH DOMAIN-ASSOCIATED PROTEIN 6"/>
    <property type="match status" value="1"/>
</dbReference>
<keyword evidence="9" id="KW-0539">Nucleus</keyword>
<dbReference type="EMBL" id="JAXCGZ010017101">
    <property type="protein sequence ID" value="KAK7068858.1"/>
    <property type="molecule type" value="Genomic_DNA"/>
</dbReference>
<dbReference type="GO" id="GO:0042393">
    <property type="term" value="F:histone binding"/>
    <property type="evidence" value="ECO:0007669"/>
    <property type="project" value="InterPro"/>
</dbReference>
<dbReference type="GO" id="GO:0003713">
    <property type="term" value="F:transcription coactivator activity"/>
    <property type="evidence" value="ECO:0007669"/>
    <property type="project" value="TreeGrafter"/>
</dbReference>
<feature type="coiled-coil region" evidence="10">
    <location>
        <begin position="445"/>
        <end position="472"/>
    </location>
</feature>
<keyword evidence="5" id="KW-0963">Cytoplasm</keyword>
<feature type="non-terminal residue" evidence="13">
    <location>
        <position position="747"/>
    </location>
</feature>
<dbReference type="Gene3D" id="1.10.8.810">
    <property type="entry name" value="Daxx helical bundle domain"/>
    <property type="match status" value="1"/>
</dbReference>
<keyword evidence="7 10" id="KW-0175">Coiled coil</keyword>
<comment type="subcellular location">
    <subcellularLocation>
        <location evidence="2">Chromosome</location>
    </subcellularLocation>
    <subcellularLocation>
        <location evidence="3">Cytoplasm</location>
    </subcellularLocation>
    <subcellularLocation>
        <location evidence="1">Nucleus</location>
    </subcellularLocation>
</comment>
<proteinExistence type="predicted"/>
<evidence type="ECO:0000256" key="2">
    <source>
        <dbReference type="ARBA" id="ARBA00004286"/>
    </source>
</evidence>
<organism evidence="13 14">
    <name type="scientific">Halocaridina rubra</name>
    <name type="common">Hawaiian red shrimp</name>
    <dbReference type="NCBI Taxonomy" id="373956"/>
    <lineage>
        <taxon>Eukaryota</taxon>
        <taxon>Metazoa</taxon>
        <taxon>Ecdysozoa</taxon>
        <taxon>Arthropoda</taxon>
        <taxon>Crustacea</taxon>
        <taxon>Multicrustacea</taxon>
        <taxon>Malacostraca</taxon>
        <taxon>Eumalacostraca</taxon>
        <taxon>Eucarida</taxon>
        <taxon>Decapoda</taxon>
        <taxon>Pleocyemata</taxon>
        <taxon>Caridea</taxon>
        <taxon>Atyoidea</taxon>
        <taxon>Atyidae</taxon>
        <taxon>Halocaridina</taxon>
    </lineage>
</organism>
<feature type="region of interest" description="Disordered" evidence="11">
    <location>
        <begin position="640"/>
        <end position="747"/>
    </location>
</feature>
<feature type="compositionally biased region" description="Polar residues" evidence="11">
    <location>
        <begin position="292"/>
        <end position="315"/>
    </location>
</feature>
<dbReference type="InterPro" id="IPR046378">
    <property type="entry name" value="DAXX_histone-bd"/>
</dbReference>
<feature type="compositionally biased region" description="Acidic residues" evidence="11">
    <location>
        <begin position="721"/>
        <end position="731"/>
    </location>
</feature>
<feature type="region of interest" description="Disordered" evidence="11">
    <location>
        <begin position="418"/>
        <end position="444"/>
    </location>
</feature>
<evidence type="ECO:0000256" key="10">
    <source>
        <dbReference type="SAM" id="Coils"/>
    </source>
</evidence>
<evidence type="ECO:0000256" key="1">
    <source>
        <dbReference type="ARBA" id="ARBA00004123"/>
    </source>
</evidence>
<dbReference type="GO" id="GO:0042981">
    <property type="term" value="P:regulation of apoptotic process"/>
    <property type="evidence" value="ECO:0007669"/>
    <property type="project" value="TreeGrafter"/>
</dbReference>
<dbReference type="PANTHER" id="PTHR12766">
    <property type="entry name" value="DEATH DOMAIN-ASSOCIATED PROTEIN 6 DAXX"/>
    <property type="match status" value="1"/>
</dbReference>
<dbReference type="InterPro" id="IPR046426">
    <property type="entry name" value="DAXX_histone-bd_sf"/>
</dbReference>
<evidence type="ECO:0000256" key="7">
    <source>
        <dbReference type="ARBA" id="ARBA00023054"/>
    </source>
</evidence>
<dbReference type="InterPro" id="IPR038298">
    <property type="entry name" value="Daxx_N_sf"/>
</dbReference>
<evidence type="ECO:0000256" key="8">
    <source>
        <dbReference type="ARBA" id="ARBA00023186"/>
    </source>
</evidence>
<evidence type="ECO:0000256" key="4">
    <source>
        <dbReference type="ARBA" id="ARBA00022454"/>
    </source>
</evidence>
<evidence type="ECO:0000256" key="3">
    <source>
        <dbReference type="ARBA" id="ARBA00004496"/>
    </source>
</evidence>
<gene>
    <name evidence="13" type="ORF">SK128_018231</name>
</gene>
<protein>
    <recommendedName>
        <fullName evidence="12">Daxx histone-binding domain-containing protein</fullName>
    </recommendedName>
</protein>
<dbReference type="Gene3D" id="1.20.58.2170">
    <property type="match status" value="1"/>
</dbReference>
<comment type="caution">
    <text evidence="13">The sequence shown here is derived from an EMBL/GenBank/DDBJ whole genome shotgun (WGS) entry which is preliminary data.</text>
</comment>
<keyword evidence="4" id="KW-0158">Chromosome</keyword>
<feature type="region of interest" description="Disordered" evidence="11">
    <location>
        <begin position="255"/>
        <end position="336"/>
    </location>
</feature>
<reference evidence="13 14" key="1">
    <citation type="submission" date="2023-11" db="EMBL/GenBank/DDBJ databases">
        <title>Halocaridina rubra genome assembly.</title>
        <authorList>
            <person name="Smith C."/>
        </authorList>
    </citation>
    <scope>NUCLEOTIDE SEQUENCE [LARGE SCALE GENOMIC DNA]</scope>
    <source>
        <strain evidence="13">EP-1</strain>
        <tissue evidence="13">Whole</tissue>
    </source>
</reference>
<feature type="domain" description="Daxx histone-binding" evidence="12">
    <location>
        <begin position="552"/>
        <end position="630"/>
    </location>
</feature>